<comment type="function">
    <text evidence="10">Catalyzes the NADPH-dependent reduction of ketopantoate into pantoic acid.</text>
</comment>
<dbReference type="Proteomes" id="UP000031631">
    <property type="component" value="Chromosome"/>
</dbReference>
<evidence type="ECO:0000313" key="13">
    <source>
        <dbReference type="EMBL" id="BAO43855.1"/>
    </source>
</evidence>
<dbReference type="GO" id="GO:0008677">
    <property type="term" value="F:2-dehydropantoate 2-reductase activity"/>
    <property type="evidence" value="ECO:0007669"/>
    <property type="project" value="UniProtKB-EC"/>
</dbReference>
<evidence type="ECO:0000256" key="7">
    <source>
        <dbReference type="ARBA" id="ARBA00023002"/>
    </source>
</evidence>
<dbReference type="OrthoDB" id="6530772at2"/>
<proteinExistence type="inferred from homology"/>
<dbReference type="GO" id="GO:0005737">
    <property type="term" value="C:cytoplasm"/>
    <property type="evidence" value="ECO:0007669"/>
    <property type="project" value="TreeGrafter"/>
</dbReference>
<evidence type="ECO:0000259" key="12">
    <source>
        <dbReference type="Pfam" id="PF08546"/>
    </source>
</evidence>
<dbReference type="NCBIfam" id="TIGR00745">
    <property type="entry name" value="apbA_panE"/>
    <property type="match status" value="1"/>
</dbReference>
<dbReference type="AlphaFoldDB" id="A0A7U6JI45"/>
<protein>
    <recommendedName>
        <fullName evidence="4 10">2-dehydropantoate 2-reductase</fullName>
        <ecNumber evidence="3 10">1.1.1.169</ecNumber>
    </recommendedName>
    <alternativeName>
        <fullName evidence="8 10">Ketopantoate reductase</fullName>
    </alternativeName>
</protein>
<sequence>MDSCAKGPIVILGAGGIGCYYGARLLAAGQEVLFVARGAHLAVLQAQGLCLHHPEFDWQGPVQALDLETLTQRWKPQDIAAVLLCVKATATESVARALAEWFDGQGGETMVVSLQNGVDNEPMLVKHLGESAVIGGLAVRIGGHIVAPGRIEATGIAQIVAGPWPGSGGAAERQYGERLAWLIEVLCEAGIPARQVDDIRRELWRKLVINNGVNPLSALTRMDTRTLSHHSCFSGIVLGLMREAAQAAAADGEILSEDDANEMFELIRNFDPIKTSMLVDLEKGRELEVDAISGTVIERADRLGLAVPHSRTVDALLRHQLEEKAVG</sequence>
<name>A0A7U6JI45_9GAMM</name>
<dbReference type="GO" id="GO:0015940">
    <property type="term" value="P:pantothenate biosynthetic process"/>
    <property type="evidence" value="ECO:0007669"/>
    <property type="project" value="UniProtKB-UniPathway"/>
</dbReference>
<accession>A0A7U6JI45</accession>
<comment type="similarity">
    <text evidence="2 10">Belongs to the ketopantoate reductase family.</text>
</comment>
<dbReference type="InterPro" id="IPR013332">
    <property type="entry name" value="KPR_N"/>
</dbReference>
<keyword evidence="6 10" id="KW-0521">NADP</keyword>
<evidence type="ECO:0000256" key="6">
    <source>
        <dbReference type="ARBA" id="ARBA00022857"/>
    </source>
</evidence>
<evidence type="ECO:0000256" key="10">
    <source>
        <dbReference type="RuleBase" id="RU362068"/>
    </source>
</evidence>
<evidence type="ECO:0000256" key="3">
    <source>
        <dbReference type="ARBA" id="ARBA00013014"/>
    </source>
</evidence>
<dbReference type="KEGG" id="tbn:TBH_C0922"/>
<dbReference type="InterPro" id="IPR051402">
    <property type="entry name" value="KPR-Related"/>
</dbReference>
<feature type="domain" description="Ketopantoate reductase N-terminal" evidence="11">
    <location>
        <begin position="9"/>
        <end position="165"/>
    </location>
</feature>
<dbReference type="EC" id="1.1.1.169" evidence="3 10"/>
<keyword evidence="14" id="KW-1185">Reference proteome</keyword>
<keyword evidence="7 10" id="KW-0560">Oxidoreductase</keyword>
<dbReference type="Gene3D" id="3.40.50.720">
    <property type="entry name" value="NAD(P)-binding Rossmann-like Domain"/>
    <property type="match status" value="1"/>
</dbReference>
<comment type="pathway">
    <text evidence="1 10">Cofactor biosynthesis; (R)-pantothenate biosynthesis; (R)-pantoate from 3-methyl-2-oxobutanoate: step 2/2.</text>
</comment>
<evidence type="ECO:0000256" key="2">
    <source>
        <dbReference type="ARBA" id="ARBA00007870"/>
    </source>
</evidence>
<dbReference type="EMBL" id="AP012273">
    <property type="protein sequence ID" value="BAO43855.1"/>
    <property type="molecule type" value="Genomic_DNA"/>
</dbReference>
<dbReference type="PANTHER" id="PTHR21708:SF26">
    <property type="entry name" value="2-DEHYDROPANTOATE 2-REDUCTASE"/>
    <property type="match status" value="1"/>
</dbReference>
<dbReference type="InterPro" id="IPR003710">
    <property type="entry name" value="ApbA"/>
</dbReference>
<dbReference type="SUPFAM" id="SSF48179">
    <property type="entry name" value="6-phosphogluconate dehydrogenase C-terminal domain-like"/>
    <property type="match status" value="1"/>
</dbReference>
<dbReference type="InterPro" id="IPR013752">
    <property type="entry name" value="KPA_reductase"/>
</dbReference>
<dbReference type="InterPro" id="IPR013328">
    <property type="entry name" value="6PGD_dom2"/>
</dbReference>
<evidence type="ECO:0000259" key="11">
    <source>
        <dbReference type="Pfam" id="PF02558"/>
    </source>
</evidence>
<dbReference type="InterPro" id="IPR008927">
    <property type="entry name" value="6-PGluconate_DH-like_C_sf"/>
</dbReference>
<dbReference type="PANTHER" id="PTHR21708">
    <property type="entry name" value="PROBABLE 2-DEHYDROPANTOATE 2-REDUCTASE"/>
    <property type="match status" value="1"/>
</dbReference>
<dbReference type="Gene3D" id="1.10.1040.10">
    <property type="entry name" value="N-(1-d-carboxylethyl)-l-norvaline Dehydrogenase, domain 2"/>
    <property type="match status" value="1"/>
</dbReference>
<gene>
    <name evidence="13" type="ORF">TBH_C0922</name>
</gene>
<comment type="catalytic activity">
    <reaction evidence="9 10">
        <text>(R)-pantoate + NADP(+) = 2-dehydropantoate + NADPH + H(+)</text>
        <dbReference type="Rhea" id="RHEA:16233"/>
        <dbReference type="ChEBI" id="CHEBI:11561"/>
        <dbReference type="ChEBI" id="CHEBI:15378"/>
        <dbReference type="ChEBI" id="CHEBI:15980"/>
        <dbReference type="ChEBI" id="CHEBI:57783"/>
        <dbReference type="ChEBI" id="CHEBI:58349"/>
        <dbReference type="EC" id="1.1.1.169"/>
    </reaction>
</comment>
<dbReference type="SUPFAM" id="SSF51735">
    <property type="entry name" value="NAD(P)-binding Rossmann-fold domains"/>
    <property type="match status" value="1"/>
</dbReference>
<dbReference type="UniPathway" id="UPA00028">
    <property type="reaction ID" value="UER00004"/>
</dbReference>
<dbReference type="FunFam" id="1.10.1040.10:FF:000017">
    <property type="entry name" value="2-dehydropantoate 2-reductase"/>
    <property type="match status" value="1"/>
</dbReference>
<evidence type="ECO:0000256" key="8">
    <source>
        <dbReference type="ARBA" id="ARBA00032024"/>
    </source>
</evidence>
<evidence type="ECO:0000256" key="5">
    <source>
        <dbReference type="ARBA" id="ARBA00022655"/>
    </source>
</evidence>
<dbReference type="Pfam" id="PF02558">
    <property type="entry name" value="ApbA"/>
    <property type="match status" value="1"/>
</dbReference>
<feature type="domain" description="Ketopantoate reductase C-terminal" evidence="12">
    <location>
        <begin position="198"/>
        <end position="319"/>
    </location>
</feature>
<reference evidence="13 14" key="1">
    <citation type="journal article" date="2014" name="PLoS ONE">
        <title>Physiological and genomic features of a novel sulfur-oxidizing gammaproteobacterium belonging to a previously uncultivated symbiotic lineage isolated from a hydrothermal vent.</title>
        <authorList>
            <person name="Nunoura T."/>
            <person name="Takaki Y."/>
            <person name="Kazama H."/>
            <person name="Kakuta J."/>
            <person name="Shimamura S."/>
            <person name="Makita H."/>
            <person name="Hirai M."/>
            <person name="Miyazaki M."/>
            <person name="Takai K."/>
        </authorList>
    </citation>
    <scope>NUCLEOTIDE SEQUENCE [LARGE SCALE GENOMIC DNA]</scope>
    <source>
        <strain evidence="13 14">Hiromi1</strain>
    </source>
</reference>
<dbReference type="Pfam" id="PF08546">
    <property type="entry name" value="ApbA_C"/>
    <property type="match status" value="1"/>
</dbReference>
<dbReference type="PROSITE" id="PS51257">
    <property type="entry name" value="PROKAR_LIPOPROTEIN"/>
    <property type="match status" value="1"/>
</dbReference>
<evidence type="ECO:0000256" key="9">
    <source>
        <dbReference type="ARBA" id="ARBA00048793"/>
    </source>
</evidence>
<dbReference type="InterPro" id="IPR036291">
    <property type="entry name" value="NAD(P)-bd_dom_sf"/>
</dbReference>
<evidence type="ECO:0000256" key="1">
    <source>
        <dbReference type="ARBA" id="ARBA00004994"/>
    </source>
</evidence>
<dbReference type="RefSeq" id="WP_041066013.1">
    <property type="nucleotide sequence ID" value="NZ_AP012273.1"/>
</dbReference>
<evidence type="ECO:0000256" key="4">
    <source>
        <dbReference type="ARBA" id="ARBA00019465"/>
    </source>
</evidence>
<organism evidence="13 14">
    <name type="scientific">Thiolapillus brandeum</name>
    <dbReference type="NCBI Taxonomy" id="1076588"/>
    <lineage>
        <taxon>Bacteria</taxon>
        <taxon>Pseudomonadati</taxon>
        <taxon>Pseudomonadota</taxon>
        <taxon>Gammaproteobacteria</taxon>
        <taxon>Chromatiales</taxon>
        <taxon>Sedimenticolaceae</taxon>
        <taxon>Thiolapillus</taxon>
    </lineage>
</organism>
<keyword evidence="5 10" id="KW-0566">Pantothenate biosynthesis</keyword>
<evidence type="ECO:0000313" key="14">
    <source>
        <dbReference type="Proteomes" id="UP000031631"/>
    </source>
</evidence>